<accession>A0A088S0Z9</accession>
<keyword evidence="5" id="KW-1185">Reference proteome</keyword>
<evidence type="ECO:0000256" key="1">
    <source>
        <dbReference type="ARBA" id="ARBA00007309"/>
    </source>
</evidence>
<dbReference type="AlphaFoldDB" id="A0A088S0Z9"/>
<reference evidence="4 5" key="1">
    <citation type="journal article" date="2015" name="Sci. Rep.">
        <title>The genome of Leishmania panamensis: insights into genomics of the L. (Viannia) subgenus.</title>
        <authorList>
            <person name="Llanes A."/>
            <person name="Restrepo C.M."/>
            <person name="Vecchio G.D."/>
            <person name="Anguizola F.J."/>
            <person name="Lleonart R."/>
        </authorList>
    </citation>
    <scope>NUCLEOTIDE SEQUENCE [LARGE SCALE GENOMIC DNA]</scope>
    <source>
        <strain evidence="4 5">MHOM/PA/94/PSC-1</strain>
    </source>
</reference>
<protein>
    <recommendedName>
        <fullName evidence="3">Small EDRK-rich factor-like N-terminal domain-containing protein</fullName>
    </recommendedName>
</protein>
<dbReference type="Proteomes" id="UP000063063">
    <property type="component" value="Chromosome 1"/>
</dbReference>
<name>A0A088S0Z9_LEIPA</name>
<evidence type="ECO:0000313" key="5">
    <source>
        <dbReference type="Proteomes" id="UP000063063"/>
    </source>
</evidence>
<dbReference type="PANTHER" id="PTHR13596">
    <property type="entry name" value="SMALL EDRK-RICH FACTOR 1"/>
    <property type="match status" value="1"/>
</dbReference>
<evidence type="ECO:0000313" key="4">
    <source>
        <dbReference type="EMBL" id="AIN95131.1"/>
    </source>
</evidence>
<dbReference type="VEuPathDB" id="TriTrypDB:LPMP_010300"/>
<evidence type="ECO:0000256" key="2">
    <source>
        <dbReference type="SAM" id="MobiDB-lite"/>
    </source>
</evidence>
<organism evidence="4 5">
    <name type="scientific">Leishmania panamensis</name>
    <dbReference type="NCBI Taxonomy" id="5679"/>
    <lineage>
        <taxon>Eukaryota</taxon>
        <taxon>Discoba</taxon>
        <taxon>Euglenozoa</taxon>
        <taxon>Kinetoplastea</taxon>
        <taxon>Metakinetoplastina</taxon>
        <taxon>Trypanosomatida</taxon>
        <taxon>Trypanosomatidae</taxon>
        <taxon>Leishmaniinae</taxon>
        <taxon>Leishmania</taxon>
        <taxon>Leishmania guyanensis species complex</taxon>
    </lineage>
</organism>
<dbReference type="VEuPathDB" id="TriTrypDB:LPAL13_010007300"/>
<dbReference type="InterPro" id="IPR040211">
    <property type="entry name" value="SERF1/2-like"/>
</dbReference>
<dbReference type="InterPro" id="IPR007513">
    <property type="entry name" value="SERF-like_N"/>
</dbReference>
<dbReference type="EMBL" id="CP009370">
    <property type="protein sequence ID" value="AIN95131.1"/>
    <property type="molecule type" value="Genomic_DNA"/>
</dbReference>
<dbReference type="PANTHER" id="PTHR13596:SF0">
    <property type="entry name" value="SI:CH211-39K3.2-RELATED"/>
    <property type="match status" value="1"/>
</dbReference>
<feature type="region of interest" description="Disordered" evidence="2">
    <location>
        <begin position="1"/>
        <end position="59"/>
    </location>
</feature>
<evidence type="ECO:0000259" key="3">
    <source>
        <dbReference type="Pfam" id="PF04419"/>
    </source>
</evidence>
<comment type="similarity">
    <text evidence="1">Belongs to the SERF family.</text>
</comment>
<feature type="domain" description="Small EDRK-rich factor-like N-terminal" evidence="3">
    <location>
        <begin position="1"/>
        <end position="36"/>
    </location>
</feature>
<dbReference type="RefSeq" id="XP_010696673.1">
    <property type="nucleotide sequence ID" value="XM_010698371.1"/>
</dbReference>
<dbReference type="KEGG" id="lpan:LPMP_010300"/>
<gene>
    <name evidence="4" type="ORF">LPMP_010300</name>
</gene>
<dbReference type="GeneID" id="22571759"/>
<dbReference type="eggNOG" id="ENOG502RDZ8">
    <property type="taxonomic scope" value="Eukaryota"/>
</dbReference>
<dbReference type="Pfam" id="PF04419">
    <property type="entry name" value="SERF-like_N"/>
    <property type="match status" value="1"/>
</dbReference>
<proteinExistence type="inferred from homology"/>
<dbReference type="OrthoDB" id="18018at2759"/>
<sequence length="59" mass="6777">MTRGNQRDLAREKNMKKQQEKSKGHRDNDLSYASRKEADAERMRQKQAAADERKNAGGS</sequence>